<keyword evidence="2" id="KW-1185">Reference proteome</keyword>
<name>A0ABQ2CZJ5_9DEIO</name>
<sequence length="219" mass="24990">MDIDFPDSPCTIHNPEAANLLTDPRVLSFLSPFMDRACTVKMAHESLGVSSHTMLYWVNKFLALGLLEVGGVQERKGKPIKWYRTPGRGFVIPLPLIPNSTLEDLLLRHDEPFNAQLIGSLVKTSIDTLRHLNRWEMLVWKEDTLRIDMRSLDHEGPGFHELLLTPESPAMLFELAQLQLDFEEAKSFQKELSDLLRKYRQKKGAGQYLARVALAPLQK</sequence>
<reference evidence="2" key="1">
    <citation type="journal article" date="2019" name="Int. J. Syst. Evol. Microbiol.">
        <title>The Global Catalogue of Microorganisms (GCM) 10K type strain sequencing project: providing services to taxonomists for standard genome sequencing and annotation.</title>
        <authorList>
            <consortium name="The Broad Institute Genomics Platform"/>
            <consortium name="The Broad Institute Genome Sequencing Center for Infectious Disease"/>
            <person name="Wu L."/>
            <person name="Ma J."/>
        </authorList>
    </citation>
    <scope>NUCLEOTIDE SEQUENCE [LARGE SCALE GENOMIC DNA]</scope>
    <source>
        <strain evidence="2">JCM 14370</strain>
    </source>
</reference>
<dbReference type="Gene3D" id="1.10.10.10">
    <property type="entry name" value="Winged helix-like DNA-binding domain superfamily/Winged helix DNA-binding domain"/>
    <property type="match status" value="1"/>
</dbReference>
<evidence type="ECO:0000313" key="2">
    <source>
        <dbReference type="Proteomes" id="UP000632222"/>
    </source>
</evidence>
<gene>
    <name evidence="1" type="ORF">GCM10008938_23140</name>
</gene>
<dbReference type="RefSeq" id="WP_229684745.1">
    <property type="nucleotide sequence ID" value="NZ_BMOD01000007.1"/>
</dbReference>
<protein>
    <submittedName>
        <fullName evidence="1">Transcriptional regulator</fullName>
    </submittedName>
</protein>
<comment type="caution">
    <text evidence="1">The sequence shown here is derived from an EMBL/GenBank/DDBJ whole genome shotgun (WGS) entry which is preliminary data.</text>
</comment>
<dbReference type="InterPro" id="IPR036388">
    <property type="entry name" value="WH-like_DNA-bd_sf"/>
</dbReference>
<proteinExistence type="predicted"/>
<dbReference type="EMBL" id="BMOD01000007">
    <property type="protein sequence ID" value="GGJ36406.1"/>
    <property type="molecule type" value="Genomic_DNA"/>
</dbReference>
<organism evidence="1 2">
    <name type="scientific">Deinococcus roseus</name>
    <dbReference type="NCBI Taxonomy" id="392414"/>
    <lineage>
        <taxon>Bacteria</taxon>
        <taxon>Thermotogati</taxon>
        <taxon>Deinococcota</taxon>
        <taxon>Deinococci</taxon>
        <taxon>Deinococcales</taxon>
        <taxon>Deinococcaceae</taxon>
        <taxon>Deinococcus</taxon>
    </lineage>
</organism>
<accession>A0ABQ2CZJ5</accession>
<evidence type="ECO:0000313" key="1">
    <source>
        <dbReference type="EMBL" id="GGJ36406.1"/>
    </source>
</evidence>
<dbReference type="Proteomes" id="UP000632222">
    <property type="component" value="Unassembled WGS sequence"/>
</dbReference>